<dbReference type="Proteomes" id="UP000469763">
    <property type="component" value="Unassembled WGS sequence"/>
</dbReference>
<dbReference type="SUPFAM" id="SSF52540">
    <property type="entry name" value="P-loop containing nucleoside triphosphate hydrolases"/>
    <property type="match status" value="1"/>
</dbReference>
<comment type="similarity">
    <text evidence="1">Belongs to the GSP E family.</text>
</comment>
<dbReference type="GO" id="GO:0016887">
    <property type="term" value="F:ATP hydrolysis activity"/>
    <property type="evidence" value="ECO:0007669"/>
    <property type="project" value="InterPro"/>
</dbReference>
<dbReference type="PANTHER" id="PTHR30486">
    <property type="entry name" value="TWITCHING MOTILITY PROTEIN PILT"/>
    <property type="match status" value="1"/>
</dbReference>
<dbReference type="InterPro" id="IPR050921">
    <property type="entry name" value="T4SS_GSP_E_ATPase"/>
</dbReference>
<reference evidence="4 5" key="1">
    <citation type="submission" date="2019-10" db="EMBL/GenBank/DDBJ databases">
        <title>Bifidobacterium from non-human primates.</title>
        <authorList>
            <person name="Modesto M."/>
        </authorList>
    </citation>
    <scope>NUCLEOTIDE SEQUENCE [LARGE SCALE GENOMIC DNA]</scope>
    <source>
        <strain evidence="4 5">TREC</strain>
    </source>
</reference>
<evidence type="ECO:0000259" key="3">
    <source>
        <dbReference type="Pfam" id="PF00437"/>
    </source>
</evidence>
<name>A0A7K3TGF1_9BIFI</name>
<evidence type="ECO:0000256" key="2">
    <source>
        <dbReference type="SAM" id="MobiDB-lite"/>
    </source>
</evidence>
<evidence type="ECO:0000313" key="5">
    <source>
        <dbReference type="Proteomes" id="UP000469763"/>
    </source>
</evidence>
<dbReference type="PANTHER" id="PTHR30486:SF6">
    <property type="entry name" value="TYPE IV PILUS RETRACTATION ATPASE PILT"/>
    <property type="match status" value="1"/>
</dbReference>
<evidence type="ECO:0000256" key="1">
    <source>
        <dbReference type="ARBA" id="ARBA00006611"/>
    </source>
</evidence>
<dbReference type="Gene3D" id="3.30.450.370">
    <property type="match status" value="1"/>
</dbReference>
<dbReference type="Gene3D" id="3.40.50.300">
    <property type="entry name" value="P-loop containing nucleotide triphosphate hydrolases"/>
    <property type="match status" value="1"/>
</dbReference>
<keyword evidence="5" id="KW-1185">Reference proteome</keyword>
<sequence>MHFGPLAELADDPRVTDVAVTCDGAVWADRGDGMREQRIAMPLRDPQVMREYAVQLCSQLGRRLDDACPIADASTADGMRVHAVIAPLVPQGAAISIRFPDRVGADLSRLAAQGMMPAAWMSALRRLVAARASMLITGGTGTGKTTLLKALLAECAQTERIITVEEVRELGGFNHRNHVSLVTREANVEGAGAIGLPQLVKATLRMRPDRVVLGECRGEEIADLLRAFNSGHHGGMATLHADSVARVPSRLAALGLLAGLEPGTLALFAEGAFDVLLHLERTRAGRRLVCIGALGVDAGGGLVGRPLASWDGSHAPVCHPQWRNFAARWGLSGSQPPARTVSPAASPAMPSAVPMPPARVPTR</sequence>
<comment type="caution">
    <text evidence="4">The sequence shown here is derived from an EMBL/GenBank/DDBJ whole genome shotgun (WGS) entry which is preliminary data.</text>
</comment>
<proteinExistence type="inferred from homology"/>
<dbReference type="AlphaFoldDB" id="A0A7K3TGF1"/>
<dbReference type="CDD" id="cd01130">
    <property type="entry name" value="VirB11-like_ATPase"/>
    <property type="match status" value="1"/>
</dbReference>
<feature type="region of interest" description="Disordered" evidence="2">
    <location>
        <begin position="336"/>
        <end position="363"/>
    </location>
</feature>
<feature type="domain" description="Bacterial type II secretion system protein E" evidence="3">
    <location>
        <begin position="5"/>
        <end position="258"/>
    </location>
</feature>
<dbReference type="Pfam" id="PF00437">
    <property type="entry name" value="T2SSE"/>
    <property type="match status" value="1"/>
</dbReference>
<dbReference type="EMBL" id="WHZY01000002">
    <property type="protein sequence ID" value="NEG77769.1"/>
    <property type="molecule type" value="Genomic_DNA"/>
</dbReference>
<feature type="compositionally biased region" description="Pro residues" evidence="2">
    <location>
        <begin position="353"/>
        <end position="363"/>
    </location>
</feature>
<gene>
    <name evidence="4" type="ORF">GFD22_01970</name>
</gene>
<feature type="compositionally biased region" description="Low complexity" evidence="2">
    <location>
        <begin position="341"/>
        <end position="352"/>
    </location>
</feature>
<dbReference type="RefSeq" id="WP_152349901.1">
    <property type="nucleotide sequence ID" value="NZ_WBSN01000003.1"/>
</dbReference>
<dbReference type="InterPro" id="IPR001482">
    <property type="entry name" value="T2SS/T4SS_dom"/>
</dbReference>
<dbReference type="OrthoDB" id="9810761at2"/>
<organism evidence="4 5">
    <name type="scientific">Bifidobacterium avesanii</name>
    <dbReference type="NCBI Taxonomy" id="1798157"/>
    <lineage>
        <taxon>Bacteria</taxon>
        <taxon>Bacillati</taxon>
        <taxon>Actinomycetota</taxon>
        <taxon>Actinomycetes</taxon>
        <taxon>Bifidobacteriales</taxon>
        <taxon>Bifidobacteriaceae</taxon>
        <taxon>Bifidobacterium</taxon>
    </lineage>
</organism>
<accession>A0A7K3TGF1</accession>
<dbReference type="InterPro" id="IPR027417">
    <property type="entry name" value="P-loop_NTPase"/>
</dbReference>
<evidence type="ECO:0000313" key="4">
    <source>
        <dbReference type="EMBL" id="NEG77769.1"/>
    </source>
</evidence>
<protein>
    <submittedName>
        <fullName evidence="4">Pilus assembly protein</fullName>
    </submittedName>
</protein>